<organism evidence="8 9">
    <name type="scientific">Cylindrotheca closterium</name>
    <dbReference type="NCBI Taxonomy" id="2856"/>
    <lineage>
        <taxon>Eukaryota</taxon>
        <taxon>Sar</taxon>
        <taxon>Stramenopiles</taxon>
        <taxon>Ochrophyta</taxon>
        <taxon>Bacillariophyta</taxon>
        <taxon>Bacillariophyceae</taxon>
        <taxon>Bacillariophycidae</taxon>
        <taxon>Bacillariales</taxon>
        <taxon>Bacillariaceae</taxon>
        <taxon>Cylindrotheca</taxon>
    </lineage>
</organism>
<dbReference type="GO" id="GO:0008270">
    <property type="term" value="F:zinc ion binding"/>
    <property type="evidence" value="ECO:0007669"/>
    <property type="project" value="UniProtKB-KW"/>
</dbReference>
<evidence type="ECO:0000256" key="5">
    <source>
        <dbReference type="SAM" id="MobiDB-lite"/>
    </source>
</evidence>
<keyword evidence="3" id="KW-0862">Zinc</keyword>
<dbReference type="SUPFAM" id="SSF57850">
    <property type="entry name" value="RING/U-box"/>
    <property type="match status" value="1"/>
</dbReference>
<evidence type="ECO:0000256" key="4">
    <source>
        <dbReference type="PROSITE-ProRule" id="PRU00175"/>
    </source>
</evidence>
<dbReference type="SMART" id="SM00184">
    <property type="entry name" value="RING"/>
    <property type="match status" value="1"/>
</dbReference>
<evidence type="ECO:0000313" key="9">
    <source>
        <dbReference type="Proteomes" id="UP001295423"/>
    </source>
</evidence>
<dbReference type="PANTHER" id="PTHR14155:SF627">
    <property type="entry name" value="OS06G0192800 PROTEIN"/>
    <property type="match status" value="1"/>
</dbReference>
<dbReference type="PANTHER" id="PTHR14155">
    <property type="entry name" value="RING FINGER DOMAIN-CONTAINING"/>
    <property type="match status" value="1"/>
</dbReference>
<dbReference type="Proteomes" id="UP001295423">
    <property type="component" value="Unassembled WGS sequence"/>
</dbReference>
<dbReference type="AlphaFoldDB" id="A0AAD2CWR2"/>
<dbReference type="EMBL" id="CAKOGP040000802">
    <property type="protein sequence ID" value="CAJ1939520.1"/>
    <property type="molecule type" value="Genomic_DNA"/>
</dbReference>
<dbReference type="PROSITE" id="PS50089">
    <property type="entry name" value="ZF_RING_2"/>
    <property type="match status" value="1"/>
</dbReference>
<keyword evidence="6" id="KW-0812">Transmembrane</keyword>
<evidence type="ECO:0000256" key="6">
    <source>
        <dbReference type="SAM" id="Phobius"/>
    </source>
</evidence>
<evidence type="ECO:0000259" key="7">
    <source>
        <dbReference type="PROSITE" id="PS50089"/>
    </source>
</evidence>
<gene>
    <name evidence="8" type="ORF">CYCCA115_LOCUS6624</name>
</gene>
<evidence type="ECO:0000256" key="3">
    <source>
        <dbReference type="ARBA" id="ARBA00022833"/>
    </source>
</evidence>
<feature type="compositionally biased region" description="Polar residues" evidence="5">
    <location>
        <begin position="123"/>
        <end position="138"/>
    </location>
</feature>
<evidence type="ECO:0000313" key="8">
    <source>
        <dbReference type="EMBL" id="CAJ1939520.1"/>
    </source>
</evidence>
<keyword evidence="2 4" id="KW-0863">Zinc-finger</keyword>
<evidence type="ECO:0000256" key="1">
    <source>
        <dbReference type="ARBA" id="ARBA00022723"/>
    </source>
</evidence>
<keyword evidence="1" id="KW-0479">Metal-binding</keyword>
<reference evidence="8" key="1">
    <citation type="submission" date="2023-08" db="EMBL/GenBank/DDBJ databases">
        <authorList>
            <person name="Audoor S."/>
            <person name="Bilcke G."/>
        </authorList>
    </citation>
    <scope>NUCLEOTIDE SEQUENCE</scope>
</reference>
<keyword evidence="6" id="KW-1133">Transmembrane helix</keyword>
<feature type="region of interest" description="Disordered" evidence="5">
    <location>
        <begin position="202"/>
        <end position="223"/>
    </location>
</feature>
<dbReference type="Pfam" id="PF13639">
    <property type="entry name" value="zf-RING_2"/>
    <property type="match status" value="1"/>
</dbReference>
<feature type="domain" description="RING-type" evidence="7">
    <location>
        <begin position="248"/>
        <end position="292"/>
    </location>
</feature>
<name>A0AAD2CWR2_9STRA</name>
<dbReference type="InterPro" id="IPR013083">
    <property type="entry name" value="Znf_RING/FYVE/PHD"/>
</dbReference>
<keyword evidence="6" id="KW-0472">Membrane</keyword>
<dbReference type="InterPro" id="IPR053238">
    <property type="entry name" value="RING-H2_zinc_finger"/>
</dbReference>
<evidence type="ECO:0000256" key="2">
    <source>
        <dbReference type="ARBA" id="ARBA00022771"/>
    </source>
</evidence>
<protein>
    <recommendedName>
        <fullName evidence="7">RING-type domain-containing protein</fullName>
    </recommendedName>
</protein>
<accession>A0AAD2CWR2</accession>
<feature type="region of interest" description="Disordered" evidence="5">
    <location>
        <begin position="101"/>
        <end position="138"/>
    </location>
</feature>
<feature type="transmembrane region" description="Helical" evidence="6">
    <location>
        <begin position="75"/>
        <end position="93"/>
    </location>
</feature>
<keyword evidence="9" id="KW-1185">Reference proteome</keyword>
<sequence length="300" mass="32814">MVVPNIRNPNRYRTLQVATSTKSQYHLEPDHAFAYRHVGRRTKGGRGGGPGGGGGFLYSSGADRSNRVHNGGGRVVVILIALLTVCAVLNMIGCACRKSGNTRSANHANQGDIHATRDPIYRQRNQSGNSNAPSNDTVSSANVIRFHTSPNVNKSPSGGNPVSHITIMKTNFYFRTVLPENSNIDRNVLSEEAKMGVTARDEDGVVKDGDPTGKGGANKDEGAMKNTSISSRFLSMSPWRRLTAMDECSICLQPYKYGQTICVAKNTHCKHVFHQDCIEEWLKDHSNCPLCRVTLVYKPL</sequence>
<dbReference type="Gene3D" id="3.30.40.10">
    <property type="entry name" value="Zinc/RING finger domain, C3HC4 (zinc finger)"/>
    <property type="match status" value="1"/>
</dbReference>
<proteinExistence type="predicted"/>
<comment type="caution">
    <text evidence="8">The sequence shown here is derived from an EMBL/GenBank/DDBJ whole genome shotgun (WGS) entry which is preliminary data.</text>
</comment>
<dbReference type="InterPro" id="IPR001841">
    <property type="entry name" value="Znf_RING"/>
</dbReference>